<feature type="region of interest" description="Disordered" evidence="1">
    <location>
        <begin position="40"/>
        <end position="61"/>
    </location>
</feature>
<dbReference type="EMBL" id="JEMA01000222">
    <property type="protein sequence ID" value="KYF72983.1"/>
    <property type="molecule type" value="Genomic_DNA"/>
</dbReference>
<dbReference type="Proteomes" id="UP000075260">
    <property type="component" value="Unassembled WGS sequence"/>
</dbReference>
<feature type="compositionally biased region" description="Basic and acidic residues" evidence="1">
    <location>
        <begin position="45"/>
        <end position="61"/>
    </location>
</feature>
<accession>A0A150QYD8</accession>
<sequence length="61" mass="7013">MADGVLDQLRQRVIGAELPELLHDPFEIEPSTAFIALQREAPGFTEEHRSPVEERRWWGGQ</sequence>
<protein>
    <submittedName>
        <fullName evidence="2">Uncharacterized protein</fullName>
    </submittedName>
</protein>
<organism evidence="2 3">
    <name type="scientific">Sorangium cellulosum</name>
    <name type="common">Polyangium cellulosum</name>
    <dbReference type="NCBI Taxonomy" id="56"/>
    <lineage>
        <taxon>Bacteria</taxon>
        <taxon>Pseudomonadati</taxon>
        <taxon>Myxococcota</taxon>
        <taxon>Polyangia</taxon>
        <taxon>Polyangiales</taxon>
        <taxon>Polyangiaceae</taxon>
        <taxon>Sorangium</taxon>
    </lineage>
</organism>
<evidence type="ECO:0000256" key="1">
    <source>
        <dbReference type="SAM" id="MobiDB-lite"/>
    </source>
</evidence>
<reference evidence="2 3" key="1">
    <citation type="submission" date="2014-02" db="EMBL/GenBank/DDBJ databases">
        <title>The small core and large imbalanced accessory genome model reveals a collaborative survival strategy of Sorangium cellulosum strains in nature.</title>
        <authorList>
            <person name="Han K."/>
            <person name="Peng R."/>
            <person name="Blom J."/>
            <person name="Li Y.-Z."/>
        </authorList>
    </citation>
    <scope>NUCLEOTIDE SEQUENCE [LARGE SCALE GENOMIC DNA]</scope>
    <source>
        <strain evidence="2 3">So0008-312</strain>
    </source>
</reference>
<dbReference type="AlphaFoldDB" id="A0A150QYD8"/>
<comment type="caution">
    <text evidence="2">The sequence shown here is derived from an EMBL/GenBank/DDBJ whole genome shotgun (WGS) entry which is preliminary data.</text>
</comment>
<evidence type="ECO:0000313" key="3">
    <source>
        <dbReference type="Proteomes" id="UP000075260"/>
    </source>
</evidence>
<evidence type="ECO:0000313" key="2">
    <source>
        <dbReference type="EMBL" id="KYF72983.1"/>
    </source>
</evidence>
<gene>
    <name evidence="2" type="ORF">BE15_04675</name>
</gene>
<name>A0A150QYD8_SORCE</name>
<proteinExistence type="predicted"/>